<protein>
    <recommendedName>
        <fullName evidence="6">Pleckstrin homology domain-containing family A member 5-like</fullName>
    </recommendedName>
</protein>
<feature type="compositionally biased region" description="Basic and acidic residues" evidence="1">
    <location>
        <begin position="1594"/>
        <end position="1616"/>
    </location>
</feature>
<dbReference type="InterPro" id="IPR001849">
    <property type="entry name" value="PH_domain"/>
</dbReference>
<feature type="compositionally biased region" description="Acidic residues" evidence="1">
    <location>
        <begin position="1706"/>
        <end position="1718"/>
    </location>
</feature>
<dbReference type="SUPFAM" id="SSF50729">
    <property type="entry name" value="PH domain-like"/>
    <property type="match status" value="1"/>
</dbReference>
<feature type="region of interest" description="Disordered" evidence="1">
    <location>
        <begin position="1132"/>
        <end position="1252"/>
    </location>
</feature>
<evidence type="ECO:0000259" key="3">
    <source>
        <dbReference type="PROSITE" id="PS50020"/>
    </source>
</evidence>
<feature type="compositionally biased region" description="Low complexity" evidence="1">
    <location>
        <begin position="1442"/>
        <end position="1453"/>
    </location>
</feature>
<organism evidence="4 5">
    <name type="scientific">Synaphobranchus kaupii</name>
    <name type="common">Kaup's arrowtooth eel</name>
    <dbReference type="NCBI Taxonomy" id="118154"/>
    <lineage>
        <taxon>Eukaryota</taxon>
        <taxon>Metazoa</taxon>
        <taxon>Chordata</taxon>
        <taxon>Craniata</taxon>
        <taxon>Vertebrata</taxon>
        <taxon>Euteleostomi</taxon>
        <taxon>Actinopterygii</taxon>
        <taxon>Neopterygii</taxon>
        <taxon>Teleostei</taxon>
        <taxon>Anguilliformes</taxon>
        <taxon>Synaphobranchidae</taxon>
        <taxon>Synaphobranchus</taxon>
    </lineage>
</organism>
<evidence type="ECO:0008006" key="6">
    <source>
        <dbReference type="Google" id="ProtNLM"/>
    </source>
</evidence>
<feature type="compositionally biased region" description="Basic and acidic residues" evidence="1">
    <location>
        <begin position="1521"/>
        <end position="1533"/>
    </location>
</feature>
<feature type="region of interest" description="Disordered" evidence="1">
    <location>
        <begin position="370"/>
        <end position="436"/>
    </location>
</feature>
<name>A0A9Q1G1S7_SYNKA</name>
<dbReference type="Gene3D" id="2.20.70.10">
    <property type="match status" value="2"/>
</dbReference>
<dbReference type="InterPro" id="IPR040392">
    <property type="entry name" value="PKHA4-7_PH"/>
</dbReference>
<evidence type="ECO:0000313" key="5">
    <source>
        <dbReference type="Proteomes" id="UP001152622"/>
    </source>
</evidence>
<feature type="compositionally biased region" description="Basic and acidic residues" evidence="1">
    <location>
        <begin position="1654"/>
        <end position="1675"/>
    </location>
</feature>
<feature type="compositionally biased region" description="Basic and acidic residues" evidence="1">
    <location>
        <begin position="1808"/>
        <end position="1824"/>
    </location>
</feature>
<feature type="compositionally biased region" description="Basic residues" evidence="1">
    <location>
        <begin position="147"/>
        <end position="156"/>
    </location>
</feature>
<feature type="compositionally biased region" description="Basic and acidic residues" evidence="1">
    <location>
        <begin position="1719"/>
        <end position="1761"/>
    </location>
</feature>
<feature type="compositionally biased region" description="Basic and acidic residues" evidence="1">
    <location>
        <begin position="1379"/>
        <end position="1412"/>
    </location>
</feature>
<dbReference type="Proteomes" id="UP001152622">
    <property type="component" value="Chromosome 2"/>
</dbReference>
<feature type="compositionally biased region" description="Polar residues" evidence="1">
    <location>
        <begin position="580"/>
        <end position="595"/>
    </location>
</feature>
<feature type="compositionally biased region" description="Polar residues" evidence="1">
    <location>
        <begin position="1166"/>
        <end position="1175"/>
    </location>
</feature>
<feature type="domain" description="PH" evidence="2">
    <location>
        <begin position="169"/>
        <end position="268"/>
    </location>
</feature>
<dbReference type="SMART" id="SM00233">
    <property type="entry name" value="PH"/>
    <property type="match status" value="1"/>
</dbReference>
<dbReference type="SMART" id="SM00456">
    <property type="entry name" value="WW"/>
    <property type="match status" value="2"/>
</dbReference>
<feature type="region of interest" description="Disordered" evidence="1">
    <location>
        <begin position="729"/>
        <end position="751"/>
    </location>
</feature>
<dbReference type="PANTHER" id="PTHR12752">
    <property type="entry name" value="PHOSPHOINOSITOL 3-PHOSPHATE-BINDING PROTEIN"/>
    <property type="match status" value="1"/>
</dbReference>
<feature type="compositionally biased region" description="Polar residues" evidence="1">
    <location>
        <begin position="1788"/>
        <end position="1807"/>
    </location>
</feature>
<dbReference type="GO" id="GO:0070273">
    <property type="term" value="F:phosphatidylinositol-4-phosphate binding"/>
    <property type="evidence" value="ECO:0007669"/>
    <property type="project" value="TreeGrafter"/>
</dbReference>
<dbReference type="FunFam" id="2.30.29.30:FF:000083">
    <property type="entry name" value="Pleckstrin homology domain-containing family A member 5"/>
    <property type="match status" value="1"/>
</dbReference>
<dbReference type="PROSITE" id="PS50020">
    <property type="entry name" value="WW_DOMAIN_2"/>
    <property type="match status" value="2"/>
</dbReference>
<comment type="caution">
    <text evidence="4">The sequence shown here is derived from an EMBL/GenBank/DDBJ whole genome shotgun (WGS) entry which is preliminary data.</text>
</comment>
<evidence type="ECO:0000313" key="4">
    <source>
        <dbReference type="EMBL" id="KAJ8373898.1"/>
    </source>
</evidence>
<reference evidence="4" key="1">
    <citation type="journal article" date="2023" name="Science">
        <title>Genome structures resolve the early diversification of teleost fishes.</title>
        <authorList>
            <person name="Parey E."/>
            <person name="Louis A."/>
            <person name="Montfort J."/>
            <person name="Bouchez O."/>
            <person name="Roques C."/>
            <person name="Iampietro C."/>
            <person name="Lluch J."/>
            <person name="Castinel A."/>
            <person name="Donnadieu C."/>
            <person name="Desvignes T."/>
            <person name="Floi Bucao C."/>
            <person name="Jouanno E."/>
            <person name="Wen M."/>
            <person name="Mejri S."/>
            <person name="Dirks R."/>
            <person name="Jansen H."/>
            <person name="Henkel C."/>
            <person name="Chen W.J."/>
            <person name="Zahm M."/>
            <person name="Cabau C."/>
            <person name="Klopp C."/>
            <person name="Thompson A.W."/>
            <person name="Robinson-Rechavi M."/>
            <person name="Braasch I."/>
            <person name="Lecointre G."/>
            <person name="Bobe J."/>
            <person name="Postlethwait J.H."/>
            <person name="Berthelot C."/>
            <person name="Roest Crollius H."/>
            <person name="Guiguen Y."/>
        </authorList>
    </citation>
    <scope>NUCLEOTIDE SEQUENCE</scope>
    <source>
        <strain evidence="4">WJC10195</strain>
    </source>
</reference>
<dbReference type="GO" id="GO:0005829">
    <property type="term" value="C:cytosol"/>
    <property type="evidence" value="ECO:0007669"/>
    <property type="project" value="TreeGrafter"/>
</dbReference>
<feature type="compositionally biased region" description="Basic and acidic residues" evidence="1">
    <location>
        <begin position="1132"/>
        <end position="1145"/>
    </location>
</feature>
<keyword evidence="5" id="KW-1185">Reference proteome</keyword>
<sequence>MAADLNPDWLSCIPSFWTYGVTRDGRVFFINEEAKSTTWLHPVTGEAVITGHRKTPDLPTGWEEGYTFEGARCFINHNEQKVTCKHPVSGLPSQDTCIFILSEQPVPKAPVSEKKDRPVSTMTDASNYTSSSDYIPHPGSPPGRPSRSSKKIHNFGKRSNSIKRNPNAPVIRSGWLYKQDSTGMKLWKKRWFVLSDMCLFYYRDEKEEGILGSILLPSFHISMLSVEDHISKKYAFKATHPNMRTYYFCTDMAKDMESWMKAMTDAALVHIEPIKRQKLEQCFPQELNSTLCRRAVSQPEVRCKDGTWEAVGQCFQDKRHADGERDGERCHFQMDGVEREKPRPKARSARLQPSQAAAIVAAVTSCSHQGSAAPQQAGQDKPPQLNGSGDCNMAEVGSDPPHPASSCVMPQIDSSHSQAAPHREPAHSQPPPPQIESAQYQPALQIESAQYQPTLQIESAQSQPTLQIESCQSQPPSQRDSVESQPAPQIESIQSQPAPQIESVESQLAPQIESVESQPAPQIESAESQLAPQIESAQPPPNRDSIHSQAPPPIDSTHSQAPPPIDFTHSQAPPQRDSAHSQVPPQVDPTYSQASHQRDPCYYQTLSKRESKHSHAPPQIDSAHSQVFPQIDSTHSQAPSQIDSTQSQAPPQRHPSYSQTHPRRESTHSQAVTQRDSAHFQAPPQEPEKSMQRTSSMQQLEQWVRIQRGRVQEDDTDSIASYLTLPRKMPSQRSQGVPRYPEGYRTLPRNSMMRPDSVCSLAPSLGSYSTLPNPRTLLRPSDRVAPSIPLSPSHGSLAHCQGYPSFGSYGTDGPPALSSRIHQGVMTMDRRHRTHVTQYVYPPDRRNLTSAVQLQPIATQGLHGKTPEELTLLLIKLRRQQAELSSARQHTLAQLLQLSIHGNNPKNEVLSHHLQRNLQFLDSQTVPEDYRDNSYIYRQGNQDLDVKLSRLCEQDKVVRTQEHKLQQLYREKHTLETALLCASQEIEMSAGDQVALQSVMQQRDLLQSGLLSTCRELARINNSLERSWGEFAQLESDVTLVRNNLLEQLEVLGTPQTEPPSQQHVQIQKELWRIQDVTEALSKNRVQRGTELTDFVSPKAAPSQQKSEGPDYRLCKSEPELTTVTEVEEINTEDKVESAVEKDPSGTKGLPYPVGVVPPRTKSPLPESSSITSYVTMRKSRKPDLKPGRPHSAVEQAETGRPRMSVEEQLERIRRHQEGTLRGKKKVPSAVGVGSENFRTLQSHKRSDEAPCDFQELLATLRRKKKDPVKLPELVKDRKQVQGAVKDQEQVQEPVKDQEEQVQETVKDQEEQVQETVKDQEQVQETVKDQEQVQETVKDQEQVQEAVKDQEEQVQETVKDQEQVQETVNDEEQMQGTVKEQEKGQESVKDEEHVQEPGEEQEHVQETVKEQEPLQGAENEQEQVQETVKEQEQLQGAENEQEQVQETVKEQVQGAENEQEQKVDPVKEHEQEAAKEQALGKEQDPEQMDEQKLESVKRESPEQMQVEELEQESVQEQVPVEEQKLVKEQKQEEETVEEQELVKEQKQEKETVEEQELVKEQTQTQAEEQEQKPVEEQELVKEQKQDEETVEEQELVKEHKQEEEPVEERELVKEQRQAQTEELEQGEVEEHKEKPAEEEELVEEQEQGQIEEQMQEHVEVQERKPVERQEQKQEEEPLEEQELVKEEEQGQMQEQVGEQEQKPVEEQELVEEQEPEQVDEQKQEPVKEDESEQMKGQEQLKEQNPEKDLEEEPKNEQEREPTQVQAEEQTNKQEEELAQDPTLVKEQLQVNRQDQVNEISKELQNNPVKEEQEKDMMKEQEKEQEILKEVSKLEPLQAPPQPQEQHLESKLPEVRIQEEDGIKAPLVRNSMQRAVPMVNSNPEPKTEEVTEQDQEQLINNLKSLPSLPLCPTQPSTPPQLAEGSHFMLDPQSAVLFHVTDIYLPLRNAGMEQRDANYADPTEKLQRACEYVSVHTNCANGHTGHVGILF</sequence>
<feature type="compositionally biased region" description="Basic and acidic residues" evidence="1">
    <location>
        <begin position="1198"/>
        <end position="1221"/>
    </location>
</feature>
<dbReference type="SUPFAM" id="SSF51045">
    <property type="entry name" value="WW domain"/>
    <property type="match status" value="2"/>
</dbReference>
<feature type="region of interest" description="Disordered" evidence="1">
    <location>
        <begin position="108"/>
        <end position="166"/>
    </location>
</feature>
<dbReference type="Pfam" id="PF25541">
    <property type="entry name" value="TBCA_PH"/>
    <property type="match status" value="1"/>
</dbReference>
<dbReference type="GO" id="GO:0080025">
    <property type="term" value="F:phosphatidylinositol-3,5-bisphosphate binding"/>
    <property type="evidence" value="ECO:0007669"/>
    <property type="project" value="TreeGrafter"/>
</dbReference>
<dbReference type="EMBL" id="JAINUF010000002">
    <property type="protein sequence ID" value="KAJ8373898.1"/>
    <property type="molecule type" value="Genomic_DNA"/>
</dbReference>
<evidence type="ECO:0000256" key="1">
    <source>
        <dbReference type="SAM" id="MobiDB-lite"/>
    </source>
</evidence>
<feature type="compositionally biased region" description="Polar residues" evidence="1">
    <location>
        <begin position="120"/>
        <end position="133"/>
    </location>
</feature>
<dbReference type="InterPro" id="IPR011993">
    <property type="entry name" value="PH-like_dom_sf"/>
</dbReference>
<evidence type="ECO:0000259" key="2">
    <source>
        <dbReference type="PROSITE" id="PS50003"/>
    </source>
</evidence>
<dbReference type="GO" id="GO:0010314">
    <property type="term" value="F:phosphatidylinositol-5-phosphate binding"/>
    <property type="evidence" value="ECO:0007669"/>
    <property type="project" value="TreeGrafter"/>
</dbReference>
<dbReference type="InterPro" id="IPR001202">
    <property type="entry name" value="WW_dom"/>
</dbReference>
<dbReference type="Pfam" id="PF00169">
    <property type="entry name" value="PH"/>
    <property type="match status" value="1"/>
</dbReference>
<feature type="compositionally biased region" description="Polar residues" evidence="1">
    <location>
        <begin position="459"/>
        <end position="531"/>
    </location>
</feature>
<feature type="domain" description="WW" evidence="3">
    <location>
        <begin position="56"/>
        <end position="89"/>
    </location>
</feature>
<feature type="region of interest" description="Disordered" evidence="1">
    <location>
        <begin position="1265"/>
        <end position="1824"/>
    </location>
</feature>
<dbReference type="InterPro" id="IPR057971">
    <property type="entry name" value="PKHA4-7_TBCA"/>
</dbReference>
<dbReference type="PROSITE" id="PS01159">
    <property type="entry name" value="WW_DOMAIN_1"/>
    <property type="match status" value="1"/>
</dbReference>
<feature type="compositionally biased region" description="Basic and acidic residues" evidence="1">
    <location>
        <begin position="334"/>
        <end position="343"/>
    </location>
</feature>
<feature type="compositionally biased region" description="Basic and acidic residues" evidence="1">
    <location>
        <begin position="1569"/>
        <end position="1587"/>
    </location>
</feature>
<accession>A0A9Q1G1S7</accession>
<dbReference type="CDD" id="cd13248">
    <property type="entry name" value="PH_PEPP1_2_3"/>
    <property type="match status" value="1"/>
</dbReference>
<dbReference type="Gene3D" id="2.30.29.30">
    <property type="entry name" value="Pleckstrin-homology domain (PH domain)/Phosphotyrosine-binding domain (PTB)"/>
    <property type="match status" value="1"/>
</dbReference>
<dbReference type="CDD" id="cd00201">
    <property type="entry name" value="WW"/>
    <property type="match status" value="1"/>
</dbReference>
<feature type="domain" description="WW" evidence="3">
    <location>
        <begin position="11"/>
        <end position="44"/>
    </location>
</feature>
<dbReference type="PANTHER" id="PTHR12752:SF3">
    <property type="entry name" value="PLECKSTRIN HOMOLOGY DOMAIN-CONTAINING FAMILY A MEMBER 5"/>
    <property type="match status" value="1"/>
</dbReference>
<proteinExistence type="predicted"/>
<feature type="region of interest" description="Disordered" evidence="1">
    <location>
        <begin position="334"/>
        <end position="353"/>
    </location>
</feature>
<gene>
    <name evidence="4" type="ORF">SKAU_G00044780</name>
</gene>
<feature type="compositionally biased region" description="Basic and acidic residues" evidence="1">
    <location>
        <begin position="1540"/>
        <end position="1559"/>
    </location>
</feature>
<dbReference type="OrthoDB" id="43122at2759"/>
<feature type="compositionally biased region" description="Basic and acidic residues" evidence="1">
    <location>
        <begin position="1459"/>
        <end position="1501"/>
    </location>
</feature>
<feature type="compositionally biased region" description="Acidic residues" evidence="1">
    <location>
        <begin position="1636"/>
        <end position="1646"/>
    </location>
</feature>
<feature type="compositionally biased region" description="Basic and acidic residues" evidence="1">
    <location>
        <begin position="1268"/>
        <end position="1362"/>
    </location>
</feature>
<dbReference type="InterPro" id="IPR036020">
    <property type="entry name" value="WW_dom_sf"/>
</dbReference>
<feature type="compositionally biased region" description="Polar residues" evidence="1">
    <location>
        <begin position="622"/>
        <end position="660"/>
    </location>
</feature>
<feature type="region of interest" description="Disordered" evidence="1">
    <location>
        <begin position="1092"/>
        <end position="1114"/>
    </location>
</feature>
<feature type="region of interest" description="Disordered" evidence="1">
    <location>
        <begin position="459"/>
        <end position="699"/>
    </location>
</feature>
<dbReference type="GO" id="GO:0032266">
    <property type="term" value="F:phosphatidylinositol-3-phosphate binding"/>
    <property type="evidence" value="ECO:0007669"/>
    <property type="project" value="TreeGrafter"/>
</dbReference>
<dbReference type="PROSITE" id="PS50003">
    <property type="entry name" value="PH_DOMAIN"/>
    <property type="match status" value="1"/>
</dbReference>